<feature type="domain" description="DUF4200" evidence="3">
    <location>
        <begin position="84"/>
        <end position="201"/>
    </location>
</feature>
<dbReference type="AlphaFoldDB" id="A0A813J4H0"/>
<dbReference type="Pfam" id="PF13863">
    <property type="entry name" value="DUF4200"/>
    <property type="match status" value="1"/>
</dbReference>
<organism evidence="4 5">
    <name type="scientific">Polarella glacialis</name>
    <name type="common">Dinoflagellate</name>
    <dbReference type="NCBI Taxonomy" id="89957"/>
    <lineage>
        <taxon>Eukaryota</taxon>
        <taxon>Sar</taxon>
        <taxon>Alveolata</taxon>
        <taxon>Dinophyceae</taxon>
        <taxon>Suessiales</taxon>
        <taxon>Suessiaceae</taxon>
        <taxon>Polarella</taxon>
    </lineage>
</organism>
<sequence length="201" mass="22760">MPAHSALTVAVPSGDGKTAKASSFPKASTALVQNSSFAKASTALIQKHCKSDVSEEWKKVDDRKIAKLRGILSALQEENQSTQLLKKESEDKEARRALQSTRSSVETRLAACKEKEVLFTKRQFDLRKHVMENQKSLQELESTIEKGEKKSKDEQAECRRLDNEIQALNEELRQKELSKEIESQKIARTSQYKSFLEHVVQ</sequence>
<dbReference type="Proteomes" id="UP000626109">
    <property type="component" value="Unassembled WGS sequence"/>
</dbReference>
<feature type="region of interest" description="Disordered" evidence="2">
    <location>
        <begin position="81"/>
        <end position="100"/>
    </location>
</feature>
<keyword evidence="1" id="KW-0175">Coiled coil</keyword>
<protein>
    <recommendedName>
        <fullName evidence="3">DUF4200 domain-containing protein</fullName>
    </recommendedName>
</protein>
<dbReference type="InterPro" id="IPR025252">
    <property type="entry name" value="DUF4200"/>
</dbReference>
<feature type="region of interest" description="Disordered" evidence="2">
    <location>
        <begin position="1"/>
        <end position="22"/>
    </location>
</feature>
<reference evidence="4" key="1">
    <citation type="submission" date="2021-02" db="EMBL/GenBank/DDBJ databases">
        <authorList>
            <person name="Dougan E. K."/>
            <person name="Rhodes N."/>
            <person name="Thang M."/>
            <person name="Chan C."/>
        </authorList>
    </citation>
    <scope>NUCLEOTIDE SEQUENCE</scope>
</reference>
<comment type="caution">
    <text evidence="4">The sequence shown here is derived from an EMBL/GenBank/DDBJ whole genome shotgun (WGS) entry which is preliminary data.</text>
</comment>
<accession>A0A813J4H0</accession>
<name>A0A813J4H0_POLGL</name>
<dbReference type="EMBL" id="CAJNNW010018153">
    <property type="protein sequence ID" value="CAE8662424.1"/>
    <property type="molecule type" value="Genomic_DNA"/>
</dbReference>
<evidence type="ECO:0000313" key="4">
    <source>
        <dbReference type="EMBL" id="CAE8662424.1"/>
    </source>
</evidence>
<feature type="compositionally biased region" description="Basic and acidic residues" evidence="2">
    <location>
        <begin position="85"/>
        <end position="96"/>
    </location>
</feature>
<feature type="coiled-coil region" evidence="1">
    <location>
        <begin position="130"/>
        <end position="185"/>
    </location>
</feature>
<proteinExistence type="predicted"/>
<feature type="non-terminal residue" evidence="4">
    <location>
        <position position="201"/>
    </location>
</feature>
<evidence type="ECO:0000259" key="3">
    <source>
        <dbReference type="Pfam" id="PF13863"/>
    </source>
</evidence>
<evidence type="ECO:0000313" key="5">
    <source>
        <dbReference type="Proteomes" id="UP000626109"/>
    </source>
</evidence>
<evidence type="ECO:0000256" key="1">
    <source>
        <dbReference type="SAM" id="Coils"/>
    </source>
</evidence>
<evidence type="ECO:0000256" key="2">
    <source>
        <dbReference type="SAM" id="MobiDB-lite"/>
    </source>
</evidence>
<gene>
    <name evidence="4" type="ORF">PGLA2088_LOCUS14876</name>
</gene>